<sequence>MPPKHTPGDTTLIESLPMGVITAFQCSIYVNGFVIANPLLFIGNEWIDATQLRVFLQHSAPPRAETPPPAIKIESEMLPTRFSTTNPLFSKKRWSRLESGLREHGKWSKFCPTRMRPRVWTILKSAGTVPGFRRRSLCPIFRRNHRIWYLVHQPSY</sequence>
<proteinExistence type="predicted"/>
<comment type="caution">
    <text evidence="1">The sequence shown here is derived from an EMBL/GenBank/DDBJ whole genome shotgun (WGS) entry which is preliminary data.</text>
</comment>
<dbReference type="AlphaFoldDB" id="A0AAD7I324"/>
<gene>
    <name evidence="1" type="ORF">B0H16DRAFT_163773</name>
</gene>
<evidence type="ECO:0000313" key="1">
    <source>
        <dbReference type="EMBL" id="KAJ7733310.1"/>
    </source>
</evidence>
<protein>
    <submittedName>
        <fullName evidence="1">Uncharacterized protein</fullName>
    </submittedName>
</protein>
<dbReference type="Proteomes" id="UP001215598">
    <property type="component" value="Unassembled WGS sequence"/>
</dbReference>
<name>A0AAD7I324_9AGAR</name>
<reference evidence="1" key="1">
    <citation type="submission" date="2023-03" db="EMBL/GenBank/DDBJ databases">
        <title>Massive genome expansion in bonnet fungi (Mycena s.s.) driven by repeated elements and novel gene families across ecological guilds.</title>
        <authorList>
            <consortium name="Lawrence Berkeley National Laboratory"/>
            <person name="Harder C.B."/>
            <person name="Miyauchi S."/>
            <person name="Viragh M."/>
            <person name="Kuo A."/>
            <person name="Thoen E."/>
            <person name="Andreopoulos B."/>
            <person name="Lu D."/>
            <person name="Skrede I."/>
            <person name="Drula E."/>
            <person name="Henrissat B."/>
            <person name="Morin E."/>
            <person name="Kohler A."/>
            <person name="Barry K."/>
            <person name="LaButti K."/>
            <person name="Morin E."/>
            <person name="Salamov A."/>
            <person name="Lipzen A."/>
            <person name="Mereny Z."/>
            <person name="Hegedus B."/>
            <person name="Baldrian P."/>
            <person name="Stursova M."/>
            <person name="Weitz H."/>
            <person name="Taylor A."/>
            <person name="Grigoriev I.V."/>
            <person name="Nagy L.G."/>
            <person name="Martin F."/>
            <person name="Kauserud H."/>
        </authorList>
    </citation>
    <scope>NUCLEOTIDE SEQUENCE</scope>
    <source>
        <strain evidence="1">CBHHK182m</strain>
    </source>
</reference>
<accession>A0AAD7I324</accession>
<keyword evidence="2" id="KW-1185">Reference proteome</keyword>
<dbReference type="EMBL" id="JARKIB010000139">
    <property type="protein sequence ID" value="KAJ7733310.1"/>
    <property type="molecule type" value="Genomic_DNA"/>
</dbReference>
<evidence type="ECO:0000313" key="2">
    <source>
        <dbReference type="Proteomes" id="UP001215598"/>
    </source>
</evidence>
<organism evidence="1 2">
    <name type="scientific">Mycena metata</name>
    <dbReference type="NCBI Taxonomy" id="1033252"/>
    <lineage>
        <taxon>Eukaryota</taxon>
        <taxon>Fungi</taxon>
        <taxon>Dikarya</taxon>
        <taxon>Basidiomycota</taxon>
        <taxon>Agaricomycotina</taxon>
        <taxon>Agaricomycetes</taxon>
        <taxon>Agaricomycetidae</taxon>
        <taxon>Agaricales</taxon>
        <taxon>Marasmiineae</taxon>
        <taxon>Mycenaceae</taxon>
        <taxon>Mycena</taxon>
    </lineage>
</organism>